<dbReference type="CDD" id="cd06587">
    <property type="entry name" value="VOC"/>
    <property type="match status" value="1"/>
</dbReference>
<evidence type="ECO:0000313" key="2">
    <source>
        <dbReference type="EMBL" id="NCI50823.1"/>
    </source>
</evidence>
<keyword evidence="3" id="KW-1185">Reference proteome</keyword>
<dbReference type="PROSITE" id="PS51819">
    <property type="entry name" value="VOC"/>
    <property type="match status" value="1"/>
</dbReference>
<dbReference type="Gene3D" id="3.10.180.10">
    <property type="entry name" value="2,3-Dihydroxybiphenyl 1,2-Dioxygenase, domain 1"/>
    <property type="match status" value="1"/>
</dbReference>
<dbReference type="PANTHER" id="PTHR33993:SF5">
    <property type="entry name" value="GLYOXALASE"/>
    <property type="match status" value="1"/>
</dbReference>
<dbReference type="Proteomes" id="UP000753802">
    <property type="component" value="Unassembled WGS sequence"/>
</dbReference>
<dbReference type="SUPFAM" id="SSF54593">
    <property type="entry name" value="Glyoxalase/Bleomycin resistance protein/Dihydroxybiphenyl dioxygenase"/>
    <property type="match status" value="1"/>
</dbReference>
<evidence type="ECO:0000313" key="3">
    <source>
        <dbReference type="Proteomes" id="UP000753802"/>
    </source>
</evidence>
<sequence>MFVRKGHEEPLPKRVTGIGGIFFKCRDPKKMREWYKTHLGLQTNTYGAVFEWKQATDSTRKGFTQWSPFAETTKYFDPGTRDFMINYRVADLEKLVAQLQLEGVTIADKIETVEYGKFVHIIDVEGNKVELWEPNDIEFDKLGKKIGAVTTK</sequence>
<organism evidence="2 3">
    <name type="scientific">Sediminibacterium roseum</name>
    <dbReference type="NCBI Taxonomy" id="1978412"/>
    <lineage>
        <taxon>Bacteria</taxon>
        <taxon>Pseudomonadati</taxon>
        <taxon>Bacteroidota</taxon>
        <taxon>Chitinophagia</taxon>
        <taxon>Chitinophagales</taxon>
        <taxon>Chitinophagaceae</taxon>
        <taxon>Sediminibacterium</taxon>
    </lineage>
</organism>
<dbReference type="PANTHER" id="PTHR33993">
    <property type="entry name" value="GLYOXALASE-RELATED"/>
    <property type="match status" value="1"/>
</dbReference>
<proteinExistence type="predicted"/>
<dbReference type="InterPro" id="IPR052164">
    <property type="entry name" value="Anthracycline_SecMetBiosynth"/>
</dbReference>
<comment type="caution">
    <text evidence="2">The sequence shown here is derived from an EMBL/GenBank/DDBJ whole genome shotgun (WGS) entry which is preliminary data.</text>
</comment>
<evidence type="ECO:0000259" key="1">
    <source>
        <dbReference type="PROSITE" id="PS51819"/>
    </source>
</evidence>
<dbReference type="InterPro" id="IPR029068">
    <property type="entry name" value="Glyas_Bleomycin-R_OHBP_Dase"/>
</dbReference>
<gene>
    <name evidence="2" type="ORF">GWC95_12865</name>
</gene>
<dbReference type="EMBL" id="JAACJS010000015">
    <property type="protein sequence ID" value="NCI50823.1"/>
    <property type="molecule type" value="Genomic_DNA"/>
</dbReference>
<dbReference type="InterPro" id="IPR037523">
    <property type="entry name" value="VOC_core"/>
</dbReference>
<protein>
    <submittedName>
        <fullName evidence="2">VOC family protein</fullName>
    </submittedName>
</protein>
<reference evidence="2 3" key="1">
    <citation type="submission" date="2020-01" db="EMBL/GenBank/DDBJ databases">
        <title>Genome analysis.</title>
        <authorList>
            <person name="Wu S."/>
            <person name="Wang G."/>
        </authorList>
    </citation>
    <scope>NUCLEOTIDE SEQUENCE [LARGE SCALE GENOMIC DNA]</scope>
    <source>
        <strain evidence="2 3">SYL130</strain>
    </source>
</reference>
<name>A0ABW9ZUJ4_9BACT</name>
<feature type="domain" description="VOC" evidence="1">
    <location>
        <begin position="17"/>
        <end position="134"/>
    </location>
</feature>
<accession>A0ABW9ZUJ4</accession>